<evidence type="ECO:0000313" key="1">
    <source>
        <dbReference type="EMBL" id="KAK7497008.1"/>
    </source>
</evidence>
<sequence length="105" mass="11411">MLSSDFSVVWAHNKILPHGVADVCSLFFRTKMSMFRNLGRCSCKIGLDKNAWSAGARCENLGRRPKHRPPHGVAEVSSACAAKCACARVLFLLCCSVGLCVGEVR</sequence>
<name>A0ABD0LCH9_9CAEN</name>
<reference evidence="1 2" key="1">
    <citation type="journal article" date="2023" name="Sci. Data">
        <title>Genome assembly of the Korean intertidal mud-creeper Batillaria attramentaria.</title>
        <authorList>
            <person name="Patra A.K."/>
            <person name="Ho P.T."/>
            <person name="Jun S."/>
            <person name="Lee S.J."/>
            <person name="Kim Y."/>
            <person name="Won Y.J."/>
        </authorList>
    </citation>
    <scope>NUCLEOTIDE SEQUENCE [LARGE SCALE GENOMIC DNA]</scope>
    <source>
        <strain evidence="1">Wonlab-2016</strain>
    </source>
</reference>
<dbReference type="Proteomes" id="UP001519460">
    <property type="component" value="Unassembled WGS sequence"/>
</dbReference>
<gene>
    <name evidence="1" type="ORF">BaRGS_00011744</name>
</gene>
<dbReference type="EMBL" id="JACVVK020000062">
    <property type="protein sequence ID" value="KAK7497008.1"/>
    <property type="molecule type" value="Genomic_DNA"/>
</dbReference>
<dbReference type="AlphaFoldDB" id="A0ABD0LCH9"/>
<proteinExistence type="predicted"/>
<keyword evidence="2" id="KW-1185">Reference proteome</keyword>
<evidence type="ECO:0000313" key="2">
    <source>
        <dbReference type="Proteomes" id="UP001519460"/>
    </source>
</evidence>
<organism evidence="1 2">
    <name type="scientific">Batillaria attramentaria</name>
    <dbReference type="NCBI Taxonomy" id="370345"/>
    <lineage>
        <taxon>Eukaryota</taxon>
        <taxon>Metazoa</taxon>
        <taxon>Spiralia</taxon>
        <taxon>Lophotrochozoa</taxon>
        <taxon>Mollusca</taxon>
        <taxon>Gastropoda</taxon>
        <taxon>Caenogastropoda</taxon>
        <taxon>Sorbeoconcha</taxon>
        <taxon>Cerithioidea</taxon>
        <taxon>Batillariidae</taxon>
        <taxon>Batillaria</taxon>
    </lineage>
</organism>
<comment type="caution">
    <text evidence="1">The sequence shown here is derived from an EMBL/GenBank/DDBJ whole genome shotgun (WGS) entry which is preliminary data.</text>
</comment>
<protein>
    <submittedName>
        <fullName evidence="1">Uncharacterized protein</fullName>
    </submittedName>
</protein>
<accession>A0ABD0LCH9</accession>